<keyword evidence="2 8" id="KW-1277">Toxin-antitoxin system</keyword>
<keyword evidence="5 8" id="KW-0378">Hydrolase</keyword>
<dbReference type="EMBL" id="FMSV02000556">
    <property type="protein sequence ID" value="SEH08795.1"/>
    <property type="molecule type" value="Genomic_DNA"/>
</dbReference>
<evidence type="ECO:0000256" key="8">
    <source>
        <dbReference type="HAMAP-Rule" id="MF_00265"/>
    </source>
</evidence>
<accession>A0A1H6FIB8</accession>
<dbReference type="InterPro" id="IPR029060">
    <property type="entry name" value="PIN-like_dom_sf"/>
</dbReference>
<keyword evidence="4 8" id="KW-0479">Metal-binding</keyword>
<dbReference type="PANTHER" id="PTHR33653">
    <property type="entry name" value="RIBONUCLEASE VAPC2"/>
    <property type="match status" value="1"/>
</dbReference>
<dbReference type="OrthoDB" id="9796690at2"/>
<evidence type="ECO:0000256" key="5">
    <source>
        <dbReference type="ARBA" id="ARBA00022801"/>
    </source>
</evidence>
<dbReference type="PANTHER" id="PTHR33653:SF1">
    <property type="entry name" value="RIBONUCLEASE VAPC2"/>
    <property type="match status" value="1"/>
</dbReference>
<sequence length="131" mass="14548">MYIVDTNTLIYFFKGLGNVSDRFLAVSPKNMAIPTVVLHELEYGIAKSTSPDKRRVQLKTLCAVVEILPFDAEAARLSASIRVNLEKKGTPIGAYDVLIAGTALAYQGILVTNNTKEFVRIPSLKLENWYK</sequence>
<keyword evidence="10" id="KW-0255">Endonuclease</keyword>
<dbReference type="AlphaFoldDB" id="A0A1H6FIB8"/>
<proteinExistence type="inferred from homology"/>
<organism evidence="10 11">
    <name type="scientific">Candidatus Venteria ishoeyi</name>
    <dbReference type="NCBI Taxonomy" id="1899563"/>
    <lineage>
        <taxon>Bacteria</taxon>
        <taxon>Pseudomonadati</taxon>
        <taxon>Pseudomonadota</taxon>
        <taxon>Gammaproteobacteria</taxon>
        <taxon>Thiotrichales</taxon>
        <taxon>Thiotrichaceae</taxon>
        <taxon>Venteria</taxon>
    </lineage>
</organism>
<evidence type="ECO:0000259" key="9">
    <source>
        <dbReference type="Pfam" id="PF01850"/>
    </source>
</evidence>
<dbReference type="GO" id="GO:0004519">
    <property type="term" value="F:endonuclease activity"/>
    <property type="evidence" value="ECO:0007669"/>
    <property type="project" value="UniProtKB-KW"/>
</dbReference>
<gene>
    <name evidence="10" type="primary">vapC_12</name>
    <name evidence="8" type="synonym">vapC</name>
    <name evidence="10" type="ORF">MBHS_04688</name>
</gene>
<dbReference type="RefSeq" id="WP_103922308.1">
    <property type="nucleotide sequence ID" value="NZ_FMSV02000556.1"/>
</dbReference>
<name>A0A1H6FIB8_9GAMM</name>
<dbReference type="Pfam" id="PF01850">
    <property type="entry name" value="PIN"/>
    <property type="match status" value="1"/>
</dbReference>
<evidence type="ECO:0000256" key="3">
    <source>
        <dbReference type="ARBA" id="ARBA00022722"/>
    </source>
</evidence>
<protein>
    <recommendedName>
        <fullName evidence="8">Ribonuclease VapC</fullName>
        <shortName evidence="8">RNase VapC</shortName>
        <ecNumber evidence="8">3.1.-.-</ecNumber>
    </recommendedName>
    <alternativeName>
        <fullName evidence="8">Toxin VapC</fullName>
    </alternativeName>
</protein>
<dbReference type="GO" id="GO:0016787">
    <property type="term" value="F:hydrolase activity"/>
    <property type="evidence" value="ECO:0007669"/>
    <property type="project" value="UniProtKB-KW"/>
</dbReference>
<dbReference type="CDD" id="cd18745">
    <property type="entry name" value="PIN_VapC4-5_FitB-like"/>
    <property type="match status" value="1"/>
</dbReference>
<dbReference type="GO" id="GO:0000287">
    <property type="term" value="F:magnesium ion binding"/>
    <property type="evidence" value="ECO:0007669"/>
    <property type="project" value="UniProtKB-UniRule"/>
</dbReference>
<dbReference type="GO" id="GO:0004540">
    <property type="term" value="F:RNA nuclease activity"/>
    <property type="evidence" value="ECO:0007669"/>
    <property type="project" value="InterPro"/>
</dbReference>
<feature type="binding site" evidence="8">
    <location>
        <position position="96"/>
    </location>
    <ligand>
        <name>Mg(2+)</name>
        <dbReference type="ChEBI" id="CHEBI:18420"/>
    </ligand>
</feature>
<comment type="function">
    <text evidence="8">Toxic component of a toxin-antitoxin (TA) system. An RNase.</text>
</comment>
<dbReference type="Proteomes" id="UP000236724">
    <property type="component" value="Unassembled WGS sequence"/>
</dbReference>
<comment type="cofactor">
    <cofactor evidence="1 8">
        <name>Mg(2+)</name>
        <dbReference type="ChEBI" id="CHEBI:18420"/>
    </cofactor>
</comment>
<evidence type="ECO:0000256" key="2">
    <source>
        <dbReference type="ARBA" id="ARBA00022649"/>
    </source>
</evidence>
<evidence type="ECO:0000313" key="10">
    <source>
        <dbReference type="EMBL" id="SEH08795.1"/>
    </source>
</evidence>
<dbReference type="Gene3D" id="3.40.50.1010">
    <property type="entry name" value="5'-nuclease"/>
    <property type="match status" value="1"/>
</dbReference>
<keyword evidence="3 8" id="KW-0540">Nuclease</keyword>
<dbReference type="GO" id="GO:0090729">
    <property type="term" value="F:toxin activity"/>
    <property type="evidence" value="ECO:0007669"/>
    <property type="project" value="UniProtKB-KW"/>
</dbReference>
<comment type="similarity">
    <text evidence="7 8">Belongs to the PINc/VapC protein family.</text>
</comment>
<evidence type="ECO:0000256" key="4">
    <source>
        <dbReference type="ARBA" id="ARBA00022723"/>
    </source>
</evidence>
<dbReference type="EC" id="3.1.-.-" evidence="8"/>
<dbReference type="InterPro" id="IPR002716">
    <property type="entry name" value="PIN_dom"/>
</dbReference>
<feature type="domain" description="PIN" evidence="9">
    <location>
        <begin position="2"/>
        <end position="121"/>
    </location>
</feature>
<dbReference type="SUPFAM" id="SSF88723">
    <property type="entry name" value="PIN domain-like"/>
    <property type="match status" value="1"/>
</dbReference>
<keyword evidence="11" id="KW-1185">Reference proteome</keyword>
<feature type="binding site" evidence="8">
    <location>
        <position position="5"/>
    </location>
    <ligand>
        <name>Mg(2+)</name>
        <dbReference type="ChEBI" id="CHEBI:18420"/>
    </ligand>
</feature>
<reference evidence="10 11" key="1">
    <citation type="submission" date="2016-10" db="EMBL/GenBank/DDBJ databases">
        <authorList>
            <person name="de Groot N.N."/>
        </authorList>
    </citation>
    <scope>NUCLEOTIDE SEQUENCE [LARGE SCALE GENOMIC DNA]</scope>
    <source>
        <strain evidence="10">MBHS1</strain>
    </source>
</reference>
<evidence type="ECO:0000313" key="11">
    <source>
        <dbReference type="Proteomes" id="UP000236724"/>
    </source>
</evidence>
<evidence type="ECO:0000256" key="7">
    <source>
        <dbReference type="ARBA" id="ARBA00038093"/>
    </source>
</evidence>
<evidence type="ECO:0000256" key="6">
    <source>
        <dbReference type="ARBA" id="ARBA00022842"/>
    </source>
</evidence>
<keyword evidence="8" id="KW-0800">Toxin</keyword>
<dbReference type="InterPro" id="IPR022907">
    <property type="entry name" value="VapC_family"/>
</dbReference>
<evidence type="ECO:0000256" key="1">
    <source>
        <dbReference type="ARBA" id="ARBA00001946"/>
    </source>
</evidence>
<keyword evidence="6 8" id="KW-0460">Magnesium</keyword>
<dbReference type="HAMAP" id="MF_00265">
    <property type="entry name" value="VapC_Nob1"/>
    <property type="match status" value="1"/>
</dbReference>
<dbReference type="InterPro" id="IPR050556">
    <property type="entry name" value="Type_II_TA_system_RNase"/>
</dbReference>